<protein>
    <submittedName>
        <fullName evidence="16">Methyl-accepting chemotaxis protein</fullName>
    </submittedName>
</protein>
<dbReference type="CDD" id="cd06225">
    <property type="entry name" value="HAMP"/>
    <property type="match status" value="1"/>
</dbReference>
<evidence type="ECO:0000256" key="2">
    <source>
        <dbReference type="ARBA" id="ARBA00022475"/>
    </source>
</evidence>
<evidence type="ECO:0000259" key="15">
    <source>
        <dbReference type="PROSITE" id="PS50885"/>
    </source>
</evidence>
<feature type="domain" description="HAMP" evidence="15">
    <location>
        <begin position="216"/>
        <end position="268"/>
    </location>
</feature>
<dbReference type="InterPro" id="IPR004090">
    <property type="entry name" value="Chemotax_Me-accpt_rcpt"/>
</dbReference>
<dbReference type="PANTHER" id="PTHR43531:SF14">
    <property type="entry name" value="METHYL-ACCEPTING CHEMOTAXIS PROTEIN I-RELATED"/>
    <property type="match status" value="1"/>
</dbReference>
<evidence type="ECO:0000256" key="11">
    <source>
        <dbReference type="PROSITE-ProRule" id="PRU00284"/>
    </source>
</evidence>
<keyword evidence="17" id="KW-1185">Reference proteome</keyword>
<dbReference type="EMBL" id="JBHRUH010000034">
    <property type="protein sequence ID" value="MFC3293968.1"/>
    <property type="molecule type" value="Genomic_DNA"/>
</dbReference>
<dbReference type="PRINTS" id="PR00260">
    <property type="entry name" value="CHEMTRNSDUCR"/>
</dbReference>
<accession>A0ABV7M501</accession>
<proteinExistence type="inferred from homology"/>
<sequence length="557" mass="60412">MKALDNMSVRFSWTLILATFSLLLIIVGAMGLYSNHFSRQAFGTLNQLNVEQTTALNHAYIDMLRARVEMDRAAELIRVPSFDQPGPVIKHAESLMQSADAAFERFLSVPAQQSQLEAIDTLTQRFQSLLNTGLSLQLMVLEDGDFSGYRSGQSRVSEMSQAFMESADEFVLASQLSGNALVDQFHQSSGWMDRAIAVAVALALALMGLVLWGVTSNVIRPLRRVGDHFERMANGDLSEVVEHRGHNEIGKLYQGLSAMQHSLAETVAHIRHSSQEVHDGAYHIASGNNDLSSRTEQQSAALVETASSMDELTSTVTQNAENARQASRLAANAAHTARQGGNVMSNVVDTMRDINHSARQVAEIIGVIDEIAFHTNILALNASVEAARAGEQGRGFAVVAGEVRELAGRSATAASQVRELIQASSEKVANGTALVDRAGNTMEDIVAEIQRVNDIMEEIANASSEQSHGIAQVNQAIDQMERVTQQNTRLVLEAAEASQALEQSAIAMRDSVAHFRLAERSADSEGTSRNELASPSQRLLGSTDEPRDSESPMLTYA</sequence>
<dbReference type="PANTHER" id="PTHR43531">
    <property type="entry name" value="PROTEIN ICFG"/>
    <property type="match status" value="1"/>
</dbReference>
<reference evidence="17" key="1">
    <citation type="journal article" date="2019" name="Int. J. Syst. Evol. Microbiol.">
        <title>The Global Catalogue of Microorganisms (GCM) 10K type strain sequencing project: providing services to taxonomists for standard genome sequencing and annotation.</title>
        <authorList>
            <consortium name="The Broad Institute Genomics Platform"/>
            <consortium name="The Broad Institute Genome Sequencing Center for Infectious Disease"/>
            <person name="Wu L."/>
            <person name="Ma J."/>
        </authorList>
    </citation>
    <scope>NUCLEOTIDE SEQUENCE [LARGE SCALE GENOMIC DNA]</scope>
    <source>
        <strain evidence="17">KCTC 12847</strain>
    </source>
</reference>
<evidence type="ECO:0000256" key="9">
    <source>
        <dbReference type="ARBA" id="ARBA00023224"/>
    </source>
</evidence>
<dbReference type="InterPro" id="IPR051310">
    <property type="entry name" value="MCP_chemotaxis"/>
</dbReference>
<dbReference type="Gene3D" id="1.10.287.950">
    <property type="entry name" value="Methyl-accepting chemotaxis protein"/>
    <property type="match status" value="1"/>
</dbReference>
<dbReference type="Proteomes" id="UP001595640">
    <property type="component" value="Unassembled WGS sequence"/>
</dbReference>
<feature type="compositionally biased region" description="Polar residues" evidence="12">
    <location>
        <begin position="529"/>
        <end position="540"/>
    </location>
</feature>
<keyword evidence="8 13" id="KW-0472">Membrane</keyword>
<evidence type="ECO:0000256" key="8">
    <source>
        <dbReference type="ARBA" id="ARBA00023136"/>
    </source>
</evidence>
<dbReference type="RefSeq" id="WP_019020464.1">
    <property type="nucleotide sequence ID" value="NZ_BMXD01000013.1"/>
</dbReference>
<dbReference type="InterPro" id="IPR003660">
    <property type="entry name" value="HAMP_dom"/>
</dbReference>
<dbReference type="InterPro" id="IPR004089">
    <property type="entry name" value="MCPsignal_dom"/>
</dbReference>
<keyword evidence="6 13" id="KW-0812">Transmembrane</keyword>
<keyword evidence="4" id="KW-0145">Chemotaxis</keyword>
<name>A0ABV7M501_9GAMM</name>
<dbReference type="InterPro" id="IPR003122">
    <property type="entry name" value="Tar_rcpt_lig-bd"/>
</dbReference>
<comment type="similarity">
    <text evidence="10">Belongs to the methyl-accepting chemotaxis (MCP) protein family.</text>
</comment>
<evidence type="ECO:0000256" key="4">
    <source>
        <dbReference type="ARBA" id="ARBA00022500"/>
    </source>
</evidence>
<evidence type="ECO:0000256" key="5">
    <source>
        <dbReference type="ARBA" id="ARBA00022519"/>
    </source>
</evidence>
<dbReference type="SUPFAM" id="SSF47170">
    <property type="entry name" value="Aspartate receptor, ligand-binding domain"/>
    <property type="match status" value="1"/>
</dbReference>
<keyword evidence="5" id="KW-0997">Cell inner membrane</keyword>
<evidence type="ECO:0000256" key="10">
    <source>
        <dbReference type="ARBA" id="ARBA00029447"/>
    </source>
</evidence>
<dbReference type="PROSITE" id="PS50885">
    <property type="entry name" value="HAMP"/>
    <property type="match status" value="1"/>
</dbReference>
<evidence type="ECO:0000313" key="16">
    <source>
        <dbReference type="EMBL" id="MFC3293968.1"/>
    </source>
</evidence>
<dbReference type="Pfam" id="PF02203">
    <property type="entry name" value="TarH"/>
    <property type="match status" value="1"/>
</dbReference>
<dbReference type="CDD" id="cd11386">
    <property type="entry name" value="MCP_signal"/>
    <property type="match status" value="1"/>
</dbReference>
<keyword evidence="2" id="KW-1003">Cell membrane</keyword>
<feature type="transmembrane region" description="Helical" evidence="13">
    <location>
        <begin position="195"/>
        <end position="214"/>
    </location>
</feature>
<evidence type="ECO:0000256" key="6">
    <source>
        <dbReference type="ARBA" id="ARBA00022692"/>
    </source>
</evidence>
<feature type="domain" description="Methyl-accepting transducer" evidence="14">
    <location>
        <begin position="273"/>
        <end position="502"/>
    </location>
</feature>
<dbReference type="Gene3D" id="1.20.120.30">
    <property type="entry name" value="Aspartate receptor, ligand-binding domain"/>
    <property type="match status" value="1"/>
</dbReference>
<comment type="caution">
    <text evidence="16">The sequence shown here is derived from an EMBL/GenBank/DDBJ whole genome shotgun (WGS) entry which is preliminary data.</text>
</comment>
<keyword evidence="7 13" id="KW-1133">Transmembrane helix</keyword>
<evidence type="ECO:0000256" key="7">
    <source>
        <dbReference type="ARBA" id="ARBA00022989"/>
    </source>
</evidence>
<evidence type="ECO:0000256" key="3">
    <source>
        <dbReference type="ARBA" id="ARBA00022481"/>
    </source>
</evidence>
<evidence type="ECO:0000313" key="17">
    <source>
        <dbReference type="Proteomes" id="UP001595640"/>
    </source>
</evidence>
<evidence type="ECO:0000256" key="13">
    <source>
        <dbReference type="SAM" id="Phobius"/>
    </source>
</evidence>
<evidence type="ECO:0000259" key="14">
    <source>
        <dbReference type="PROSITE" id="PS50111"/>
    </source>
</evidence>
<dbReference type="Pfam" id="PF00015">
    <property type="entry name" value="MCPsignal"/>
    <property type="match status" value="1"/>
</dbReference>
<comment type="subcellular location">
    <subcellularLocation>
        <location evidence="1">Cell inner membrane</location>
        <topology evidence="1">Multi-pass membrane protein</topology>
    </subcellularLocation>
</comment>
<evidence type="ECO:0000256" key="1">
    <source>
        <dbReference type="ARBA" id="ARBA00004429"/>
    </source>
</evidence>
<organism evidence="16 17">
    <name type="scientific">Modicisalibacter luteus</name>
    <dbReference type="NCBI Taxonomy" id="453962"/>
    <lineage>
        <taxon>Bacteria</taxon>
        <taxon>Pseudomonadati</taxon>
        <taxon>Pseudomonadota</taxon>
        <taxon>Gammaproteobacteria</taxon>
        <taxon>Oceanospirillales</taxon>
        <taxon>Halomonadaceae</taxon>
        <taxon>Modicisalibacter</taxon>
    </lineage>
</organism>
<dbReference type="PROSITE" id="PS50111">
    <property type="entry name" value="CHEMOTAXIS_TRANSDUC_2"/>
    <property type="match status" value="1"/>
</dbReference>
<dbReference type="SMART" id="SM00304">
    <property type="entry name" value="HAMP"/>
    <property type="match status" value="1"/>
</dbReference>
<dbReference type="SUPFAM" id="SSF58104">
    <property type="entry name" value="Methyl-accepting chemotaxis protein (MCP) signaling domain"/>
    <property type="match status" value="1"/>
</dbReference>
<dbReference type="SMART" id="SM00283">
    <property type="entry name" value="MA"/>
    <property type="match status" value="1"/>
</dbReference>
<dbReference type="Pfam" id="PF00672">
    <property type="entry name" value="HAMP"/>
    <property type="match status" value="1"/>
</dbReference>
<keyword evidence="3" id="KW-0488">Methylation</keyword>
<feature type="region of interest" description="Disordered" evidence="12">
    <location>
        <begin position="520"/>
        <end position="557"/>
    </location>
</feature>
<feature type="transmembrane region" description="Helical" evidence="13">
    <location>
        <begin position="12"/>
        <end position="33"/>
    </location>
</feature>
<dbReference type="InterPro" id="IPR035440">
    <property type="entry name" value="4HB_MCP_dom_sf"/>
</dbReference>
<dbReference type="CDD" id="cd19407">
    <property type="entry name" value="Tar_Tsr_sensor"/>
    <property type="match status" value="1"/>
</dbReference>
<evidence type="ECO:0000256" key="12">
    <source>
        <dbReference type="SAM" id="MobiDB-lite"/>
    </source>
</evidence>
<gene>
    <name evidence="16" type="ORF">ACFOEI_18130</name>
</gene>
<keyword evidence="9 11" id="KW-0807">Transducer</keyword>